<evidence type="ECO:0000256" key="1">
    <source>
        <dbReference type="ARBA" id="ARBA00022801"/>
    </source>
</evidence>
<dbReference type="Pfam" id="PF00795">
    <property type="entry name" value="CN_hydrolase"/>
    <property type="match status" value="1"/>
</dbReference>
<evidence type="ECO:0000313" key="4">
    <source>
        <dbReference type="Proteomes" id="UP000594118"/>
    </source>
</evidence>
<dbReference type="Proteomes" id="UP000594118">
    <property type="component" value="Chromosome"/>
</dbReference>
<sequence length="301" mass="31964">MSPNRTPQDRFNVAALQLGPASATIPETTERIVALLAEAAARQVKIAVLPELALTPYFATEIRPSVEPFASVALNAAAMARVCAAAKEHAMSVVLPHAEAHPAGVYNAMAFIDAQGQARGLFRKVHIPGQTTPDPEKEITILEKHYFLEGDLGFPVFDLGAAQVGGMICYDRRFPESYRALMQAGAELFAVSYNTPVMNGGTLDKARAASRLAICGGAFANATYTIAAGKAGVESGVTYIGDSFICSPEGEVIATAETMGDEVVVVEVSLSHQAALRARWDFAANLRPQAYQARPGGVSRR</sequence>
<evidence type="ECO:0000313" key="3">
    <source>
        <dbReference type="EMBL" id="QOL79891.1"/>
    </source>
</evidence>
<dbReference type="PANTHER" id="PTHR43674">
    <property type="entry name" value="NITRILASE C965.09-RELATED"/>
    <property type="match status" value="1"/>
</dbReference>
<dbReference type="SUPFAM" id="SSF56317">
    <property type="entry name" value="Carbon-nitrogen hydrolase"/>
    <property type="match status" value="1"/>
</dbReference>
<dbReference type="AlphaFoldDB" id="A0A7L9WHN1"/>
<name>A0A7L9WHN1_9RHOB</name>
<keyword evidence="1" id="KW-0378">Hydrolase</keyword>
<gene>
    <name evidence="3" type="ORF">F3W81_03065</name>
</gene>
<organism evidence="3 4">
    <name type="scientific">Pseudooceanicola spongiae</name>
    <dbReference type="NCBI Taxonomy" id="2613965"/>
    <lineage>
        <taxon>Bacteria</taxon>
        <taxon>Pseudomonadati</taxon>
        <taxon>Pseudomonadota</taxon>
        <taxon>Alphaproteobacteria</taxon>
        <taxon>Rhodobacterales</taxon>
        <taxon>Paracoccaceae</taxon>
        <taxon>Pseudooceanicola</taxon>
    </lineage>
</organism>
<dbReference type="KEGG" id="pshq:F3W81_03065"/>
<keyword evidence="4" id="KW-1185">Reference proteome</keyword>
<dbReference type="InterPro" id="IPR036526">
    <property type="entry name" value="C-N_Hydrolase_sf"/>
</dbReference>
<dbReference type="InterPro" id="IPR050345">
    <property type="entry name" value="Aliph_Amidase/BUP"/>
</dbReference>
<dbReference type="PANTHER" id="PTHR43674:SF16">
    <property type="entry name" value="CARBON-NITROGEN FAMILY, PUTATIVE (AFU_ORTHOLOGUE AFUA_5G02350)-RELATED"/>
    <property type="match status" value="1"/>
</dbReference>
<dbReference type="InterPro" id="IPR003010">
    <property type="entry name" value="C-N_Hydrolase"/>
</dbReference>
<dbReference type="Gene3D" id="3.60.110.10">
    <property type="entry name" value="Carbon-nitrogen hydrolase"/>
    <property type="match status" value="1"/>
</dbReference>
<accession>A0A7L9WHN1</accession>
<reference evidence="3 4" key="1">
    <citation type="submission" date="2019-10" db="EMBL/GenBank/DDBJ databases">
        <title>Pseudopuniceibacterium sp. HQ09 islated from Antarctica.</title>
        <authorList>
            <person name="Liao L."/>
            <person name="Su S."/>
            <person name="Chen B."/>
            <person name="Yu Y."/>
        </authorList>
    </citation>
    <scope>NUCLEOTIDE SEQUENCE [LARGE SCALE GENOMIC DNA]</scope>
    <source>
        <strain evidence="3 4">HQ09</strain>
    </source>
</reference>
<protein>
    <submittedName>
        <fullName evidence="3">D-N-carbamoylase</fullName>
    </submittedName>
</protein>
<dbReference type="GO" id="GO:0016811">
    <property type="term" value="F:hydrolase activity, acting on carbon-nitrogen (but not peptide) bonds, in linear amides"/>
    <property type="evidence" value="ECO:0007669"/>
    <property type="project" value="TreeGrafter"/>
</dbReference>
<feature type="domain" description="CN hydrolase" evidence="2">
    <location>
        <begin position="11"/>
        <end position="270"/>
    </location>
</feature>
<dbReference type="EMBL" id="CP045201">
    <property type="protein sequence ID" value="QOL79891.1"/>
    <property type="molecule type" value="Genomic_DNA"/>
</dbReference>
<dbReference type="RefSeq" id="WP_193082206.1">
    <property type="nucleotide sequence ID" value="NZ_CP045201.1"/>
</dbReference>
<proteinExistence type="predicted"/>
<evidence type="ECO:0000259" key="2">
    <source>
        <dbReference type="PROSITE" id="PS50263"/>
    </source>
</evidence>
<dbReference type="PROSITE" id="PS50263">
    <property type="entry name" value="CN_HYDROLASE"/>
    <property type="match status" value="1"/>
</dbReference>